<sequence>PACCEDNIKEPAGNTTQPHPFSTRTTFLPKAPQQNRITTHKTNHAMSSTSPLTLLVVVVALLATTITAIPFSYPYSSPYSCGSYASRLYNYYSGRPLYMCPTFYPTPYTGGCHTGRCAPYVGSGTGAGPINLNNMNKVNIGPVPAPASQATPIAEDTTTGAAPATTDEASMAAQSEEESTGLGKLQKRCYKCIAYKMRKVVYALPSCMGFRSGACPYSRKTIAPVAVPYAVPASNNIMINDRNKGVLSVSDPTFLKSDNPVVVNMPAAQPQRQYIQVNVPTQHAAPAPIYMAPLQPVILTVTQTLPSAPTPTPTPVVPVQTEVSVPTETTMHDAEPSAIPYFETTQPAPATETAETSAIPYQPASVIQTVEMPASTVTMMIPTFPAPQVSVIVIPAPGATHCAGCLEAAPCDMKMGSCVSAY</sequence>
<feature type="transmembrane region" description="Helical" evidence="2">
    <location>
        <begin position="52"/>
        <end position="73"/>
    </location>
</feature>
<evidence type="ECO:0000313" key="3">
    <source>
        <dbReference type="EMBL" id="RUS33115.1"/>
    </source>
</evidence>
<protein>
    <submittedName>
        <fullName evidence="3">Uncharacterized protein</fullName>
    </submittedName>
</protein>
<evidence type="ECO:0000313" key="4">
    <source>
        <dbReference type="Proteomes" id="UP000274822"/>
    </source>
</evidence>
<dbReference type="EMBL" id="RBNJ01001477">
    <property type="protein sequence ID" value="RUS33115.1"/>
    <property type="molecule type" value="Genomic_DNA"/>
</dbReference>
<keyword evidence="2" id="KW-1133">Transmembrane helix</keyword>
<keyword evidence="4" id="KW-1185">Reference proteome</keyword>
<keyword evidence="2" id="KW-0472">Membrane</keyword>
<proteinExistence type="predicted"/>
<feature type="region of interest" description="Disordered" evidence="1">
    <location>
        <begin position="1"/>
        <end position="27"/>
    </location>
</feature>
<name>A0A433QTN3_9FUNG</name>
<evidence type="ECO:0000256" key="2">
    <source>
        <dbReference type="SAM" id="Phobius"/>
    </source>
</evidence>
<dbReference type="Proteomes" id="UP000274822">
    <property type="component" value="Unassembled WGS sequence"/>
</dbReference>
<feature type="compositionally biased region" description="Polar residues" evidence="1">
    <location>
        <begin position="13"/>
        <end position="27"/>
    </location>
</feature>
<accession>A0A433QTN3</accession>
<dbReference type="AlphaFoldDB" id="A0A433QTN3"/>
<reference evidence="3 4" key="1">
    <citation type="journal article" date="2018" name="New Phytol.">
        <title>Phylogenomics of Endogonaceae and evolution of mycorrhizas within Mucoromycota.</title>
        <authorList>
            <person name="Chang Y."/>
            <person name="Desiro A."/>
            <person name="Na H."/>
            <person name="Sandor L."/>
            <person name="Lipzen A."/>
            <person name="Clum A."/>
            <person name="Barry K."/>
            <person name="Grigoriev I.V."/>
            <person name="Martin F.M."/>
            <person name="Stajich J.E."/>
            <person name="Smith M.E."/>
            <person name="Bonito G."/>
            <person name="Spatafora J.W."/>
        </authorList>
    </citation>
    <scope>NUCLEOTIDE SEQUENCE [LARGE SCALE GENOMIC DNA]</scope>
    <source>
        <strain evidence="3 4">AD002</strain>
    </source>
</reference>
<evidence type="ECO:0000256" key="1">
    <source>
        <dbReference type="SAM" id="MobiDB-lite"/>
    </source>
</evidence>
<keyword evidence="2" id="KW-0812">Transmembrane</keyword>
<comment type="caution">
    <text evidence="3">The sequence shown here is derived from an EMBL/GenBank/DDBJ whole genome shotgun (WGS) entry which is preliminary data.</text>
</comment>
<feature type="non-terminal residue" evidence="3">
    <location>
        <position position="1"/>
    </location>
</feature>
<gene>
    <name evidence="3" type="ORF">BC938DRAFT_473010</name>
</gene>
<organism evidence="3 4">
    <name type="scientific">Jimgerdemannia flammicorona</name>
    <dbReference type="NCBI Taxonomy" id="994334"/>
    <lineage>
        <taxon>Eukaryota</taxon>
        <taxon>Fungi</taxon>
        <taxon>Fungi incertae sedis</taxon>
        <taxon>Mucoromycota</taxon>
        <taxon>Mucoromycotina</taxon>
        <taxon>Endogonomycetes</taxon>
        <taxon>Endogonales</taxon>
        <taxon>Endogonaceae</taxon>
        <taxon>Jimgerdemannia</taxon>
    </lineage>
</organism>